<dbReference type="CDD" id="cd00093">
    <property type="entry name" value="HTH_XRE"/>
    <property type="match status" value="1"/>
</dbReference>
<organism evidence="2 3">
    <name type="scientific">Planotetraspora thailandica</name>
    <dbReference type="NCBI Taxonomy" id="487172"/>
    <lineage>
        <taxon>Bacteria</taxon>
        <taxon>Bacillati</taxon>
        <taxon>Actinomycetota</taxon>
        <taxon>Actinomycetes</taxon>
        <taxon>Streptosporangiales</taxon>
        <taxon>Streptosporangiaceae</taxon>
        <taxon>Planotetraspora</taxon>
    </lineage>
</organism>
<dbReference type="SUPFAM" id="SSF47413">
    <property type="entry name" value="lambda repressor-like DNA-binding domains"/>
    <property type="match status" value="1"/>
</dbReference>
<dbReference type="SMART" id="SM00530">
    <property type="entry name" value="HTH_XRE"/>
    <property type="match status" value="1"/>
</dbReference>
<dbReference type="InterPro" id="IPR041413">
    <property type="entry name" value="MLTR_LBD"/>
</dbReference>
<dbReference type="AlphaFoldDB" id="A0A8J3XVH5"/>
<accession>A0A8J3XVH5</accession>
<dbReference type="Gene3D" id="3.30.450.180">
    <property type="match status" value="1"/>
</dbReference>
<gene>
    <name evidence="2" type="ORF">Pth03_49460</name>
</gene>
<comment type="caution">
    <text evidence="2">The sequence shown here is derived from an EMBL/GenBank/DDBJ whole genome shotgun (WGS) entry which is preliminary data.</text>
</comment>
<dbReference type="GO" id="GO:0003677">
    <property type="term" value="F:DNA binding"/>
    <property type="evidence" value="ECO:0007669"/>
    <property type="project" value="InterPro"/>
</dbReference>
<evidence type="ECO:0000313" key="3">
    <source>
        <dbReference type="Proteomes" id="UP000605992"/>
    </source>
</evidence>
<name>A0A8J3XVH5_9ACTN</name>
<dbReference type="InterPro" id="IPR001387">
    <property type="entry name" value="Cro/C1-type_HTH"/>
</dbReference>
<reference evidence="2" key="1">
    <citation type="submission" date="2021-01" db="EMBL/GenBank/DDBJ databases">
        <title>Whole genome shotgun sequence of Planotetraspora thailandica NBRC 104271.</title>
        <authorList>
            <person name="Komaki H."/>
            <person name="Tamura T."/>
        </authorList>
    </citation>
    <scope>NUCLEOTIDE SEQUENCE</scope>
    <source>
        <strain evidence="2">NBRC 104271</strain>
    </source>
</reference>
<dbReference type="PANTHER" id="PTHR35010">
    <property type="entry name" value="BLL4672 PROTEIN-RELATED"/>
    <property type="match status" value="1"/>
</dbReference>
<dbReference type="PANTHER" id="PTHR35010:SF2">
    <property type="entry name" value="BLL4672 PROTEIN"/>
    <property type="match status" value="1"/>
</dbReference>
<evidence type="ECO:0000259" key="1">
    <source>
        <dbReference type="SMART" id="SM00530"/>
    </source>
</evidence>
<keyword evidence="3" id="KW-1185">Reference proteome</keyword>
<evidence type="ECO:0000313" key="2">
    <source>
        <dbReference type="EMBL" id="GII56557.1"/>
    </source>
</evidence>
<dbReference type="Gene3D" id="1.10.260.40">
    <property type="entry name" value="lambda repressor-like DNA-binding domains"/>
    <property type="match status" value="1"/>
</dbReference>
<dbReference type="Pfam" id="PF13560">
    <property type="entry name" value="HTH_31"/>
    <property type="match status" value="1"/>
</dbReference>
<dbReference type="Proteomes" id="UP000605992">
    <property type="component" value="Unassembled WGS sequence"/>
</dbReference>
<feature type="domain" description="HTH cro/C1-type" evidence="1">
    <location>
        <begin position="38"/>
        <end position="94"/>
    </location>
</feature>
<dbReference type="EMBL" id="BOOR01000037">
    <property type="protein sequence ID" value="GII56557.1"/>
    <property type="molecule type" value="Genomic_DNA"/>
</dbReference>
<proteinExistence type="predicted"/>
<dbReference type="InterPro" id="IPR010982">
    <property type="entry name" value="Lambda_DNA-bd_dom_sf"/>
</dbReference>
<dbReference type="Pfam" id="PF17765">
    <property type="entry name" value="MLTR_LBD"/>
    <property type="match status" value="1"/>
</dbReference>
<sequence length="293" mass="32746">MRFFDALFLTLPSMGSLLGEFLRARRRLTTPDQVGLMQVNDRRRTPGLRRHEVATMAAVSSDYYARLEQGRECRPSDQVLDALARVFQLGPEATEHLHLLARMGTRERGCPEPMAGVHPDVSRLLDSWDDKPAFVMNHVLDVLAQNSLFAALQEGFEHTDNIMRFAFLNPAVRELWVDWEAQARLRVAHLRATAGADCPALLDLVEELSGASEDFRRIWAHHDVCTDIGDSMRVRHPVAGDLTLRYQGLSLDSAPGQRIIVFQTDPGSPSERALARLRHGDAGRVVADPVSVP</sequence>
<protein>
    <submittedName>
        <fullName evidence="2">Transcriptional regulator</fullName>
    </submittedName>
</protein>